<keyword evidence="2" id="KW-1185">Reference proteome</keyword>
<accession>A0A6H9YLN8</accession>
<evidence type="ECO:0000313" key="1">
    <source>
        <dbReference type="EMBL" id="KAB2340380.1"/>
    </source>
</evidence>
<dbReference type="Proteomes" id="UP000468735">
    <property type="component" value="Unassembled WGS sequence"/>
</dbReference>
<dbReference type="EMBL" id="WBMT01000030">
    <property type="protein sequence ID" value="KAB2340380.1"/>
    <property type="molecule type" value="Genomic_DNA"/>
</dbReference>
<proteinExistence type="predicted"/>
<sequence length="72" mass="8177">MSADKEVVHPLTKQVYRLTPEGLVEVYDPATGLRGLFDERGQWQSGELRYADLQIAGWVGRLARRNPLPEEP</sequence>
<name>A0A6H9YLN8_9ACTN</name>
<gene>
    <name evidence="1" type="ORF">F8566_45145</name>
</gene>
<organism evidence="1 2">
    <name type="scientific">Actinomadura rudentiformis</name>
    <dbReference type="NCBI Taxonomy" id="359158"/>
    <lineage>
        <taxon>Bacteria</taxon>
        <taxon>Bacillati</taxon>
        <taxon>Actinomycetota</taxon>
        <taxon>Actinomycetes</taxon>
        <taxon>Streptosporangiales</taxon>
        <taxon>Thermomonosporaceae</taxon>
        <taxon>Actinomadura</taxon>
    </lineage>
</organism>
<dbReference type="RefSeq" id="WP_151569803.1">
    <property type="nucleotide sequence ID" value="NZ_WBMT01000030.1"/>
</dbReference>
<comment type="caution">
    <text evidence="1">The sequence shown here is derived from an EMBL/GenBank/DDBJ whole genome shotgun (WGS) entry which is preliminary data.</text>
</comment>
<dbReference type="OrthoDB" id="5192766at2"/>
<protein>
    <submittedName>
        <fullName evidence="1">Transposase</fullName>
    </submittedName>
</protein>
<reference evidence="1 2" key="1">
    <citation type="submission" date="2019-09" db="EMBL/GenBank/DDBJ databases">
        <title>Actinomadura physcomitrii sp. nov., a novel actinomycete isolated from moss [Physcomitrium sphaericum (Ludw) Fuernr].</title>
        <authorList>
            <person name="Zhuang X."/>
            <person name="Liu C."/>
        </authorList>
    </citation>
    <scope>NUCLEOTIDE SEQUENCE [LARGE SCALE GENOMIC DNA]</scope>
    <source>
        <strain evidence="1 2">HMC1</strain>
    </source>
</reference>
<dbReference type="AlphaFoldDB" id="A0A6H9YLN8"/>
<evidence type="ECO:0000313" key="2">
    <source>
        <dbReference type="Proteomes" id="UP000468735"/>
    </source>
</evidence>